<accession>S0FV90</accession>
<dbReference type="AlphaFoldDB" id="S0FV90"/>
<dbReference type="GO" id="GO:0046872">
    <property type="term" value="F:metal ion binding"/>
    <property type="evidence" value="ECO:0007669"/>
    <property type="project" value="UniProtKB-KW"/>
</dbReference>
<protein>
    <submittedName>
        <fullName evidence="6">Fe-S cluster domain-containing protein</fullName>
    </submittedName>
</protein>
<gene>
    <name evidence="6" type="ORF">Dpo_7c00990</name>
</gene>
<dbReference type="Gene3D" id="1.10.15.40">
    <property type="entry name" value="Electron transport complex subunit B, putative Fe-S cluster"/>
    <property type="match status" value="1"/>
</dbReference>
<dbReference type="Proteomes" id="UP000014216">
    <property type="component" value="Unassembled WGS sequence"/>
</dbReference>
<evidence type="ECO:0000259" key="5">
    <source>
        <dbReference type="PROSITE" id="PS51656"/>
    </source>
</evidence>
<organism evidence="6 7">
    <name type="scientific">Desulfotignum phosphitoxidans DSM 13687</name>
    <dbReference type="NCBI Taxonomy" id="1286635"/>
    <lineage>
        <taxon>Bacteria</taxon>
        <taxon>Pseudomonadati</taxon>
        <taxon>Thermodesulfobacteriota</taxon>
        <taxon>Desulfobacteria</taxon>
        <taxon>Desulfobacterales</taxon>
        <taxon>Desulfobacteraceae</taxon>
        <taxon>Desulfotignum</taxon>
    </lineage>
</organism>
<evidence type="ECO:0000256" key="1">
    <source>
        <dbReference type="ARBA" id="ARBA00022485"/>
    </source>
</evidence>
<evidence type="ECO:0000256" key="3">
    <source>
        <dbReference type="ARBA" id="ARBA00023004"/>
    </source>
</evidence>
<keyword evidence="2" id="KW-0479">Metal-binding</keyword>
<keyword evidence="3" id="KW-0408">Iron</keyword>
<proteinExistence type="predicted"/>
<dbReference type="EMBL" id="APJX01000007">
    <property type="protein sequence ID" value="EMS78625.1"/>
    <property type="molecule type" value="Genomic_DNA"/>
</dbReference>
<feature type="domain" description="4Fe-4S" evidence="5">
    <location>
        <begin position="110"/>
        <end position="169"/>
    </location>
</feature>
<reference evidence="6 7" key="1">
    <citation type="journal article" date="2013" name="Genome Announc.">
        <title>Draft Genome Sequence of Desulfotignum phosphitoxidans DSM 13687 Strain FiPS-3.</title>
        <authorList>
            <person name="Poehlein A."/>
            <person name="Daniel R."/>
            <person name="Simeonova D.D."/>
        </authorList>
    </citation>
    <scope>NUCLEOTIDE SEQUENCE [LARGE SCALE GENOMIC DNA]</scope>
    <source>
        <strain evidence="6 7">DSM 13687</strain>
    </source>
</reference>
<dbReference type="InterPro" id="IPR007202">
    <property type="entry name" value="4Fe-4S_dom"/>
</dbReference>
<dbReference type="GO" id="GO:0051539">
    <property type="term" value="F:4 iron, 4 sulfur cluster binding"/>
    <property type="evidence" value="ECO:0007669"/>
    <property type="project" value="UniProtKB-KW"/>
</dbReference>
<keyword evidence="1" id="KW-0004">4Fe-4S</keyword>
<dbReference type="PANTHER" id="PTHR36214">
    <property type="match status" value="1"/>
</dbReference>
<evidence type="ECO:0000256" key="4">
    <source>
        <dbReference type="ARBA" id="ARBA00023014"/>
    </source>
</evidence>
<sequence>MLLKSYSLEIFKSKCQADAEGVHCFAHLDQDVTDAIPYLNAVLGGFEYLNDPPAVTFKTHGKLITVHGNKIAVNALKDEAEAEKIVAWLKNEINAAWEKKEEITPCYTGMPRPGIMEILKLLPKTNCKECSQPTCLVFAAKVAEGANGPDDCPPLDPDQHRRLTEYMGRFTLEM</sequence>
<name>S0FV90_9BACT</name>
<evidence type="ECO:0000313" key="7">
    <source>
        <dbReference type="Proteomes" id="UP000014216"/>
    </source>
</evidence>
<dbReference type="OrthoDB" id="9793312at2"/>
<evidence type="ECO:0000256" key="2">
    <source>
        <dbReference type="ARBA" id="ARBA00022723"/>
    </source>
</evidence>
<dbReference type="PANTHER" id="PTHR36214:SF3">
    <property type="entry name" value="ACETYL-COA DECARBONYLASE_SYNTHASE COMPLEX SUBUNIT GAMMA"/>
    <property type="match status" value="1"/>
</dbReference>
<comment type="caution">
    <text evidence="6">The sequence shown here is derived from an EMBL/GenBank/DDBJ whole genome shotgun (WGS) entry which is preliminary data.</text>
</comment>
<dbReference type="InterPro" id="IPR051069">
    <property type="entry name" value="ACDS_complex_subunit"/>
</dbReference>
<dbReference type="PROSITE" id="PS51656">
    <property type="entry name" value="4FE4S"/>
    <property type="match status" value="1"/>
</dbReference>
<dbReference type="RefSeq" id="WP_006967088.1">
    <property type="nucleotide sequence ID" value="NZ_APJX01000007.1"/>
</dbReference>
<dbReference type="Pfam" id="PF04060">
    <property type="entry name" value="FeS"/>
    <property type="match status" value="1"/>
</dbReference>
<evidence type="ECO:0000313" key="6">
    <source>
        <dbReference type="EMBL" id="EMS78625.1"/>
    </source>
</evidence>
<keyword evidence="7" id="KW-1185">Reference proteome</keyword>
<keyword evidence="4" id="KW-0411">Iron-sulfur</keyword>